<evidence type="ECO:0000313" key="5">
    <source>
        <dbReference type="Proteomes" id="UP000249522"/>
    </source>
</evidence>
<comment type="caution">
    <text evidence="4">The sequence shown here is derived from an EMBL/GenBank/DDBJ whole genome shotgun (WGS) entry which is preliminary data.</text>
</comment>
<organism evidence="4 5">
    <name type="scientific">Paenibacillus sambharensis</name>
    <dbReference type="NCBI Taxonomy" id="1803190"/>
    <lineage>
        <taxon>Bacteria</taxon>
        <taxon>Bacillati</taxon>
        <taxon>Bacillota</taxon>
        <taxon>Bacilli</taxon>
        <taxon>Bacillales</taxon>
        <taxon>Paenibacillaceae</taxon>
        <taxon>Paenibacillus</taxon>
    </lineage>
</organism>
<dbReference type="PANTHER" id="PTHR40446:SF2">
    <property type="entry name" value="N-ACETYLGLUCOSAMINE-1-PHOSPHODIESTER ALPHA-N-ACETYLGLUCOSAMINIDASE"/>
    <property type="match status" value="1"/>
</dbReference>
<name>A0A2W1L5K3_9BACL</name>
<feature type="chain" id="PRO_5015945928" evidence="1">
    <location>
        <begin position="27"/>
        <end position="382"/>
    </location>
</feature>
<keyword evidence="5" id="KW-1185">Reference proteome</keyword>
<feature type="domain" description="Phosphodiester glycosidase" evidence="3">
    <location>
        <begin position="206"/>
        <end position="378"/>
    </location>
</feature>
<dbReference type="RefSeq" id="WP_111148552.1">
    <property type="nucleotide sequence ID" value="NZ_QKRB01000054.1"/>
</dbReference>
<reference evidence="4 5" key="1">
    <citation type="submission" date="2018-06" db="EMBL/GenBank/DDBJ databases">
        <title>Paenibacillus imtechensis sp. nov.</title>
        <authorList>
            <person name="Pinnaka A.K."/>
            <person name="Singh H."/>
            <person name="Kaur M."/>
        </authorList>
    </citation>
    <scope>NUCLEOTIDE SEQUENCE [LARGE SCALE GENOMIC DNA]</scope>
    <source>
        <strain evidence="4 5">SMB1</strain>
    </source>
</reference>
<protein>
    <submittedName>
        <fullName evidence="4">Copper amine oxidase</fullName>
    </submittedName>
</protein>
<dbReference type="AlphaFoldDB" id="A0A2W1L5K3"/>
<dbReference type="EMBL" id="QKRB01000054">
    <property type="protein sequence ID" value="PZD94189.1"/>
    <property type="molecule type" value="Genomic_DNA"/>
</dbReference>
<dbReference type="Proteomes" id="UP000249522">
    <property type="component" value="Unassembled WGS sequence"/>
</dbReference>
<dbReference type="InterPro" id="IPR018711">
    <property type="entry name" value="NAGPA"/>
</dbReference>
<proteinExistence type="predicted"/>
<dbReference type="InterPro" id="IPR012854">
    <property type="entry name" value="Cu_amine_oxidase-like_N"/>
</dbReference>
<dbReference type="PANTHER" id="PTHR40446">
    <property type="entry name" value="N-ACETYLGLUCOSAMINE-1-PHOSPHODIESTER ALPHA-N-ACETYLGLUCOSAMINIDASE"/>
    <property type="match status" value="1"/>
</dbReference>
<sequence length="382" mass="41476">MKPIRSQIIVWTVFMSLLLGAMPAAAGTKLYGYNDPKTNRTFVPIRFISEQTGAKVQWNSKEGKIVIHKDAKQITLYVGKTQASVDDKKVTLDDKPFTEEGVVYAPLKFICQNLGLSAKMDGATSSLFVTYQEDTYKLPVINKGVKVSSGEPLKHAKRSFKVGGSSKAVNIVTVSLLHPSIDLSVGIAGGTVGRVEELKTLASRHKAVVAMNGTYFDAYSDESYKVPYGWIVDKGEIKKKSSGDRRTVFLFDEMNRAEMIAGRSFPERFEQGDVDGALQVGPRLVTNGKITLNVTEEGFRDAKILTGGGARSAIGLTRDHKLLLVTSNGATIPQLASIMQQAGAYQAMNMDGGASSGLYYKGSYITTPGRQISNALLITQSR</sequence>
<evidence type="ECO:0000256" key="1">
    <source>
        <dbReference type="SAM" id="SignalP"/>
    </source>
</evidence>
<dbReference type="Pfam" id="PF09992">
    <property type="entry name" value="NAGPA"/>
    <property type="match status" value="1"/>
</dbReference>
<dbReference type="Gene3D" id="3.30.457.10">
    <property type="entry name" value="Copper amine oxidase-like, N-terminal domain"/>
    <property type="match status" value="1"/>
</dbReference>
<evidence type="ECO:0000259" key="2">
    <source>
        <dbReference type="Pfam" id="PF07833"/>
    </source>
</evidence>
<evidence type="ECO:0000313" key="4">
    <source>
        <dbReference type="EMBL" id="PZD94189.1"/>
    </source>
</evidence>
<keyword evidence="1" id="KW-0732">Signal</keyword>
<evidence type="ECO:0000259" key="3">
    <source>
        <dbReference type="Pfam" id="PF09992"/>
    </source>
</evidence>
<dbReference type="Pfam" id="PF07833">
    <property type="entry name" value="Cu_amine_oxidN1"/>
    <property type="match status" value="1"/>
</dbReference>
<dbReference type="InterPro" id="IPR036582">
    <property type="entry name" value="Mao_N_sf"/>
</dbReference>
<feature type="domain" description="Copper amine oxidase-like N-terminal" evidence="2">
    <location>
        <begin position="38"/>
        <end position="127"/>
    </location>
</feature>
<feature type="signal peptide" evidence="1">
    <location>
        <begin position="1"/>
        <end position="26"/>
    </location>
</feature>
<dbReference type="SUPFAM" id="SSF55383">
    <property type="entry name" value="Copper amine oxidase, domain N"/>
    <property type="match status" value="1"/>
</dbReference>
<gene>
    <name evidence="4" type="ORF">DNH61_19800</name>
</gene>
<accession>A0A2W1L5K3</accession>
<dbReference type="OrthoDB" id="9809781at2"/>